<dbReference type="EMBL" id="QURN01000019">
    <property type="protein sequence ID" value="RFC64676.1"/>
    <property type="molecule type" value="Genomic_DNA"/>
</dbReference>
<protein>
    <submittedName>
        <fullName evidence="2">Uncharacterized protein</fullName>
    </submittedName>
</protein>
<feature type="compositionally biased region" description="Basic and acidic residues" evidence="1">
    <location>
        <begin position="116"/>
        <end position="126"/>
    </location>
</feature>
<reference evidence="3" key="1">
    <citation type="submission" date="2018-08" db="EMBL/GenBank/DDBJ databases">
        <authorList>
            <person name="Im W.T."/>
        </authorList>
    </citation>
    <scope>NUCLEOTIDE SEQUENCE [LARGE SCALE GENOMIC DNA]</scope>
    <source>
        <strain evidence="3">LA-28</strain>
    </source>
</reference>
<feature type="region of interest" description="Disordered" evidence="1">
    <location>
        <begin position="116"/>
        <end position="137"/>
    </location>
</feature>
<dbReference type="AlphaFoldDB" id="A0A371X615"/>
<dbReference type="Proteomes" id="UP000262379">
    <property type="component" value="Unassembled WGS sequence"/>
</dbReference>
<keyword evidence="3" id="KW-1185">Reference proteome</keyword>
<proteinExistence type="predicted"/>
<comment type="caution">
    <text evidence="2">The sequence shown here is derived from an EMBL/GenBank/DDBJ whole genome shotgun (WGS) entry which is preliminary data.</text>
</comment>
<evidence type="ECO:0000313" key="2">
    <source>
        <dbReference type="EMBL" id="RFC64676.1"/>
    </source>
</evidence>
<gene>
    <name evidence="2" type="ORF">DY251_19275</name>
</gene>
<evidence type="ECO:0000313" key="3">
    <source>
        <dbReference type="Proteomes" id="UP000262379"/>
    </source>
</evidence>
<name>A0A371X615_9HYPH</name>
<organism evidence="2 3">
    <name type="scientific">Mesorhizobium denitrificans</name>
    <dbReference type="NCBI Taxonomy" id="2294114"/>
    <lineage>
        <taxon>Bacteria</taxon>
        <taxon>Pseudomonadati</taxon>
        <taxon>Pseudomonadota</taxon>
        <taxon>Alphaproteobacteria</taxon>
        <taxon>Hyphomicrobiales</taxon>
        <taxon>Phyllobacteriaceae</taxon>
        <taxon>Mesorhizobium</taxon>
    </lineage>
</organism>
<accession>A0A371X615</accession>
<sequence length="1105" mass="124990">MTAGTVLLIKSIRWVDDAAHTIILRSHPSVHGKSAYVEIPQEDGSTRRSWIKFEEHRFLLDNFLSAFEFEPDFERVRGEEINQARSKIDALQMELLDAQQDPAILASVVDTAMEEQARTDAAKAESDGQPAPSLPVHTSAASRDLAGMAQASLADALQSGITPERIETLRAAASREHQVATIKANWIKDKTSGISEAVAALTPFYEEKAAAALARTEDVRTYVAKMLRGIETLDLYVGKDVEVETIREGEAAPRDIPLTFVQKKLLMDEELAVFTDVDEWFDFSKVDLFFDALRKHDELVDQIFPTERCVLVMATTRRHIDYGDKWTSMVRNKANREVFLLVRNGRNIHRVFSPVESHLGASRLFPSQDDQKRPFRGFDGSEIKFDDVAYTDRLAAHEMQALHYKRFLVLACGLDHRSKLFGDFYDGPPTFDFVSIGFQDRYCRFLHDDDGAGFLPGEDRPDVFAWIKSRNAYLRSGSRVLCNWRSLMDPDTAPAACFRYSRDTGFDRRYEPAENISLAIAYREARSICVSVAVSGHSYSSHGDRTFNCKVNLTKVPGSRWGHTEEAYLCLDAVRPEELHWYIHNRGARRDHIAYIRFFKYALKYVEAERAAEADTRRRLRQALADGRVATGDDAEAIIDQAVIAWRAANRGKPLPAFDGETPPESWKSLLDQMYMLAGEGARMVEDIAAFARDIGLAPLRLILSGEAKTVLYAAPSPDECDDRLEPHAWVHRITVERGKTKMLEKARRWARLPRLAVSETTLHEWEAAAEWSQRHTDFSSPEHKARVLATAGGFAETLRPISGQLSEGEHAMLLMDWTAVRDELTDGARYVQNPSIAIPFGIVRDRDWRELRYLCIASSNAHVILYRLAPSETAKENVRKAFVSIYRNKSAARERFARDVSDETRWSDWSLATMSLTGKEARFGIYVNGELGYLYDDRSGDPLLGPSVREWLALDKADDSKRRHFWLPDDLFSKDGRFVPDDLLGNKRPDDYERTVVLVMTVTHSERPDEKTLFADMRPADEADKNSRNLVSLRKGENDPHVAGFSASGWSSTSQQFVSPSHARSFIERCAVERGLVAVPAHDLPEMPPAPEGMSRWYMIAKPE</sequence>
<evidence type="ECO:0000256" key="1">
    <source>
        <dbReference type="SAM" id="MobiDB-lite"/>
    </source>
</evidence>